<evidence type="ECO:0000256" key="3">
    <source>
        <dbReference type="ARBA" id="ARBA00022729"/>
    </source>
</evidence>
<dbReference type="GO" id="GO:0000166">
    <property type="term" value="F:nucleotide binding"/>
    <property type="evidence" value="ECO:0007669"/>
    <property type="project" value="InterPro"/>
</dbReference>
<dbReference type="KEGG" id="cpas:Clopa_3896"/>
<dbReference type="PROSITE" id="PS00786">
    <property type="entry name" value="5_NUCLEOTIDASE_2"/>
    <property type="match status" value="1"/>
</dbReference>
<dbReference type="Pfam" id="PF02872">
    <property type="entry name" value="5_nucleotid_C"/>
    <property type="match status" value="1"/>
</dbReference>
<evidence type="ECO:0000256" key="1">
    <source>
        <dbReference type="ARBA" id="ARBA00022512"/>
    </source>
</evidence>
<keyword evidence="10" id="KW-0378">Hydrolase</keyword>
<dbReference type="STRING" id="86416.Clopa_3896"/>
<accession>R4KGA4</accession>
<dbReference type="InterPro" id="IPR036907">
    <property type="entry name" value="5'-Nucleotdase_C_sf"/>
</dbReference>
<keyword evidence="2" id="KW-0964">Secreted</keyword>
<dbReference type="PANTHER" id="PTHR11575">
    <property type="entry name" value="5'-NUCLEOTIDASE-RELATED"/>
    <property type="match status" value="1"/>
</dbReference>
<dbReference type="Gene3D" id="3.90.780.10">
    <property type="entry name" value="5'-Nucleotidase, C-terminal domain"/>
    <property type="match status" value="1"/>
</dbReference>
<keyword evidence="11" id="KW-1185">Reference proteome</keyword>
<dbReference type="GO" id="GO:0046872">
    <property type="term" value="F:metal ion binding"/>
    <property type="evidence" value="ECO:0007669"/>
    <property type="project" value="InterPro"/>
</dbReference>
<gene>
    <name evidence="10" type="ORF">Clopa_3896</name>
</gene>
<evidence type="ECO:0000256" key="5">
    <source>
        <dbReference type="SAM" id="Phobius"/>
    </source>
</evidence>
<dbReference type="AlphaFoldDB" id="R4KGA4"/>
<dbReference type="Pfam" id="PF00746">
    <property type="entry name" value="Gram_pos_anchor"/>
    <property type="match status" value="1"/>
</dbReference>
<dbReference type="PANTHER" id="PTHR11575:SF24">
    <property type="entry name" value="5'-NUCLEOTIDASE"/>
    <property type="match status" value="1"/>
</dbReference>
<evidence type="ECO:0000259" key="7">
    <source>
        <dbReference type="Pfam" id="PF00149"/>
    </source>
</evidence>
<keyword evidence="5" id="KW-0812">Transmembrane</keyword>
<feature type="chain" id="PRO_5004374665" evidence="6">
    <location>
        <begin position="32"/>
        <end position="845"/>
    </location>
</feature>
<dbReference type="OrthoDB" id="9800780at2"/>
<dbReference type="EMBL" id="CP003261">
    <property type="protein sequence ID" value="AGK98645.1"/>
    <property type="molecule type" value="Genomic_DNA"/>
</dbReference>
<dbReference type="SUPFAM" id="SSF55816">
    <property type="entry name" value="5'-nucleotidase (syn. UDP-sugar hydrolase), C-terminal domain"/>
    <property type="match status" value="1"/>
</dbReference>
<evidence type="ECO:0000256" key="4">
    <source>
        <dbReference type="ARBA" id="ARBA00023088"/>
    </source>
</evidence>
<evidence type="ECO:0000313" key="10">
    <source>
        <dbReference type="EMBL" id="AGK98645.1"/>
    </source>
</evidence>
<protein>
    <submittedName>
        <fullName evidence="10">5'-nucleotidase/2',3'-cyclic phosphodiesterase-like hydrolase</fullName>
    </submittedName>
</protein>
<dbReference type="InterPro" id="IPR008334">
    <property type="entry name" value="5'-Nucleotdase_C"/>
</dbReference>
<dbReference type="GO" id="GO:0016788">
    <property type="term" value="F:hydrolase activity, acting on ester bonds"/>
    <property type="evidence" value="ECO:0007669"/>
    <property type="project" value="InterPro"/>
</dbReference>
<keyword evidence="5" id="KW-1133">Transmembrane helix</keyword>
<dbReference type="NCBIfam" id="TIGR01167">
    <property type="entry name" value="LPXTG_anchor"/>
    <property type="match status" value="1"/>
</dbReference>
<dbReference type="Gene3D" id="3.60.21.10">
    <property type="match status" value="1"/>
</dbReference>
<sequence length="845" mass="88725">MKTKFFKKHLMLTMVLAMILSVLSIQSYALADVSQTSTQITIFHTNDMHGHLLDAFNTAKPPVLTQIGSDYTAAIKKSVPNSLLIDAGDATQGVPFATISKGADIIKLMNAAGYDGMVLGNHEFDYGKDQALANAKLASFPVVSANTMQNGQPFLAGVNGNNGEDFIKTVNGIKVGFFGITTQETEYKTNPSNLSGITFEDPIATSKSEVSKLKSEGVKVIVGIMHIGNDPSSDPTSEDIAKAVDGINVIIDGHSHTIENKLVNNALIAQTGCYNANLGRLDISVTNDGKVSATESLISAASATTNYTPDSSVKDLATQINASQAPIFAQIVGRTNTSFWAGTVNGQSVARLGETNLGDLVADAMADGAKSQVKGTEFASLPIVALENGGGVRDSIPVGDINQGQITTVLPFGNILSLKEVTPSLLYQTLENGVSKVSVPDTSTGIVTGADGRFPQISGMRFEYNPQNAASNRISKIVLLNADGSDRQVLDKNDTNTKIVLASNDYEVGGGDGYTMLGGLKNIGEGNALDVITSQYITKLTLQNGGTFSYPAYQGRIKISSNFIYKPYTAAITVKNGADLLSNTAVTYAMDNGNPVHTTTDANGILTIANVPSGPHNVSILYNNLAVDSYINDIIGSNTAEKVIASLVTIDPAIPKETSDMIAALPSNITLSNKDAVASARASYDRLTLAQKSLVTNYSKLTSAEATIADLTEIMKDKTAADVVTAKINAIPLTVTASDKDAVAAARTAYDALTPAQKALVINYNTLTSAENTLVKLSTSENNQEVSKDAADTESVTANKASTAPKIAVLPKTGSPLDTTGLVGFGSLLMLSGLGVLSYKRKAEN</sequence>
<feature type="domain" description="5'-Nucleotidase C-terminal" evidence="9">
    <location>
        <begin position="345"/>
        <end position="517"/>
    </location>
</feature>
<feature type="signal peptide" evidence="6">
    <location>
        <begin position="1"/>
        <end position="31"/>
    </location>
</feature>
<dbReference type="PATRIC" id="fig|86416.3.peg.3891"/>
<reference evidence="10 11" key="1">
    <citation type="submission" date="2012-01" db="EMBL/GenBank/DDBJ databases">
        <title>Complete sequence of chromosome of Clostridium pasteurianum BC1.</title>
        <authorList>
            <consortium name="US DOE Joint Genome Institute"/>
            <person name="Lucas S."/>
            <person name="Han J."/>
            <person name="Lapidus A."/>
            <person name="Cheng J.-F."/>
            <person name="Goodwin L."/>
            <person name="Pitluck S."/>
            <person name="Peters L."/>
            <person name="Mikhailova N."/>
            <person name="Teshima H."/>
            <person name="Detter J.C."/>
            <person name="Han C."/>
            <person name="Tapia R."/>
            <person name="Land M."/>
            <person name="Hauser L."/>
            <person name="Kyrpides N."/>
            <person name="Ivanova N."/>
            <person name="Pagani I."/>
            <person name="Dunn J."/>
            <person name="Taghavi S."/>
            <person name="Francis A."/>
            <person name="van der Lelie D."/>
            <person name="Woyke T."/>
        </authorList>
    </citation>
    <scope>NUCLEOTIDE SEQUENCE [LARGE SCALE GENOMIC DNA]</scope>
    <source>
        <strain evidence="10 11">BC1</strain>
    </source>
</reference>
<keyword evidence="4" id="KW-0572">Peptidoglycan-anchor</keyword>
<proteinExistence type="predicted"/>
<feature type="domain" description="Calcineurin-like phosphoesterase" evidence="7">
    <location>
        <begin position="41"/>
        <end position="256"/>
    </location>
</feature>
<feature type="transmembrane region" description="Helical" evidence="5">
    <location>
        <begin position="821"/>
        <end position="839"/>
    </location>
</feature>
<keyword evidence="1" id="KW-0134">Cell wall</keyword>
<organism evidence="10 11">
    <name type="scientific">Clostridium pasteurianum BC1</name>
    <dbReference type="NCBI Taxonomy" id="86416"/>
    <lineage>
        <taxon>Bacteria</taxon>
        <taxon>Bacillati</taxon>
        <taxon>Bacillota</taxon>
        <taxon>Clostridia</taxon>
        <taxon>Eubacteriales</taxon>
        <taxon>Clostridiaceae</taxon>
        <taxon>Clostridium</taxon>
    </lineage>
</organism>
<keyword evidence="3 6" id="KW-0732">Signal</keyword>
<feature type="domain" description="Gram-positive cocci surface proteins LPxTG" evidence="8">
    <location>
        <begin position="804"/>
        <end position="844"/>
    </location>
</feature>
<name>R4KGA4_CLOPA</name>
<dbReference type="RefSeq" id="WP_015616920.1">
    <property type="nucleotide sequence ID" value="NC_021182.1"/>
</dbReference>
<dbReference type="InterPro" id="IPR029052">
    <property type="entry name" value="Metallo-depent_PP-like"/>
</dbReference>
<dbReference type="InterPro" id="IPR006179">
    <property type="entry name" value="5_nucleotidase/apyrase"/>
</dbReference>
<dbReference type="eggNOG" id="COG0737">
    <property type="taxonomic scope" value="Bacteria"/>
</dbReference>
<dbReference type="GO" id="GO:0009166">
    <property type="term" value="P:nucleotide catabolic process"/>
    <property type="evidence" value="ECO:0007669"/>
    <property type="project" value="InterPro"/>
</dbReference>
<dbReference type="HOGENOM" id="CLU_005854_7_3_9"/>
<evidence type="ECO:0000259" key="8">
    <source>
        <dbReference type="Pfam" id="PF00746"/>
    </source>
</evidence>
<evidence type="ECO:0000259" key="9">
    <source>
        <dbReference type="Pfam" id="PF02872"/>
    </source>
</evidence>
<dbReference type="InterPro" id="IPR006146">
    <property type="entry name" value="5'-Nucleotdase_CS"/>
</dbReference>
<evidence type="ECO:0000256" key="2">
    <source>
        <dbReference type="ARBA" id="ARBA00022525"/>
    </source>
</evidence>
<dbReference type="SUPFAM" id="SSF56300">
    <property type="entry name" value="Metallo-dependent phosphatases"/>
    <property type="match status" value="1"/>
</dbReference>
<keyword evidence="5" id="KW-0472">Membrane</keyword>
<dbReference type="Pfam" id="PF00149">
    <property type="entry name" value="Metallophos"/>
    <property type="match status" value="1"/>
</dbReference>
<dbReference type="Proteomes" id="UP000013523">
    <property type="component" value="Chromosome"/>
</dbReference>
<evidence type="ECO:0000256" key="6">
    <source>
        <dbReference type="SAM" id="SignalP"/>
    </source>
</evidence>
<dbReference type="InterPro" id="IPR004843">
    <property type="entry name" value="Calcineurin-like_PHP"/>
</dbReference>
<evidence type="ECO:0000313" key="11">
    <source>
        <dbReference type="Proteomes" id="UP000013523"/>
    </source>
</evidence>
<dbReference type="InterPro" id="IPR019931">
    <property type="entry name" value="LPXTG_anchor"/>
</dbReference>
<dbReference type="PRINTS" id="PR01607">
    <property type="entry name" value="APYRASEFAMLY"/>
</dbReference>